<comment type="caution">
    <text evidence="2">The sequence shown here is derived from an EMBL/GenBank/DDBJ whole genome shotgun (WGS) entry which is preliminary data.</text>
</comment>
<dbReference type="EMBL" id="NOXS01000032">
    <property type="protein sequence ID" value="OYQ18643.1"/>
    <property type="molecule type" value="Genomic_DNA"/>
</dbReference>
<sequence length="139" mass="15635">MTKVTPFHIAFPVDDLAAARQFYGTVLGCPEGRSSDQWIDFDLFGHQIVAHLAPERADKHHNPVDGHDVPVPHFGVVLEWETFQTFADKLKAAGIKFVIEPYIRFKGQVGEQATMFFLDPAGNALEFKSFRDMGQLFAK</sequence>
<evidence type="ECO:0000313" key="3">
    <source>
        <dbReference type="Proteomes" id="UP000216361"/>
    </source>
</evidence>
<dbReference type="Proteomes" id="UP000216361">
    <property type="component" value="Unassembled WGS sequence"/>
</dbReference>
<dbReference type="PROSITE" id="PS51819">
    <property type="entry name" value="VOC"/>
    <property type="match status" value="1"/>
</dbReference>
<dbReference type="PANTHER" id="PTHR39434">
    <property type="match status" value="1"/>
</dbReference>
<dbReference type="AlphaFoldDB" id="A0A255XNT2"/>
<dbReference type="InterPro" id="IPR037523">
    <property type="entry name" value="VOC_core"/>
</dbReference>
<dbReference type="Gene3D" id="3.10.180.10">
    <property type="entry name" value="2,3-Dihydroxybiphenyl 1,2-Dioxygenase, domain 1"/>
    <property type="match status" value="1"/>
</dbReference>
<reference evidence="2 3" key="1">
    <citation type="submission" date="2017-07" db="EMBL/GenBank/DDBJ databases">
        <title>Elstera cyanobacteriorum sp. nov., a novel bacterium isolated from cyanobacterial aggregates in a eutrophic lake.</title>
        <authorList>
            <person name="Cai H."/>
        </authorList>
    </citation>
    <scope>NUCLEOTIDE SEQUENCE [LARGE SCALE GENOMIC DNA]</scope>
    <source>
        <strain evidence="2 3">TH019</strain>
    </source>
</reference>
<name>A0A255XNT2_9PROT</name>
<protein>
    <submittedName>
        <fullName evidence="2">Glyoxalase</fullName>
    </submittedName>
</protein>
<dbReference type="PANTHER" id="PTHR39434:SF1">
    <property type="entry name" value="VOC DOMAIN-CONTAINING PROTEIN"/>
    <property type="match status" value="1"/>
</dbReference>
<evidence type="ECO:0000259" key="1">
    <source>
        <dbReference type="PROSITE" id="PS51819"/>
    </source>
</evidence>
<evidence type="ECO:0000313" key="2">
    <source>
        <dbReference type="EMBL" id="OYQ18643.1"/>
    </source>
</evidence>
<keyword evidence="3" id="KW-1185">Reference proteome</keyword>
<dbReference type="InterPro" id="IPR029068">
    <property type="entry name" value="Glyas_Bleomycin-R_OHBP_Dase"/>
</dbReference>
<accession>A0A255XNT2</accession>
<gene>
    <name evidence="2" type="ORF">CHR90_10265</name>
</gene>
<feature type="domain" description="VOC" evidence="1">
    <location>
        <begin position="5"/>
        <end position="130"/>
    </location>
</feature>
<organism evidence="2 3">
    <name type="scientific">Elstera cyanobacteriorum</name>
    <dbReference type="NCBI Taxonomy" id="2022747"/>
    <lineage>
        <taxon>Bacteria</taxon>
        <taxon>Pseudomonadati</taxon>
        <taxon>Pseudomonadota</taxon>
        <taxon>Alphaproteobacteria</taxon>
        <taxon>Rhodospirillales</taxon>
        <taxon>Rhodospirillaceae</taxon>
        <taxon>Elstera</taxon>
    </lineage>
</organism>
<dbReference type="RefSeq" id="WP_094408906.1">
    <property type="nucleotide sequence ID" value="NZ_BMJZ01000001.1"/>
</dbReference>
<dbReference type="CDD" id="cd08357">
    <property type="entry name" value="VOC_like"/>
    <property type="match status" value="1"/>
</dbReference>
<dbReference type="SUPFAM" id="SSF54593">
    <property type="entry name" value="Glyoxalase/Bleomycin resistance protein/Dihydroxybiphenyl dioxygenase"/>
    <property type="match status" value="1"/>
</dbReference>
<dbReference type="Pfam" id="PF00903">
    <property type="entry name" value="Glyoxalase"/>
    <property type="match status" value="1"/>
</dbReference>
<dbReference type="InterPro" id="IPR004360">
    <property type="entry name" value="Glyas_Fos-R_dOase_dom"/>
</dbReference>
<dbReference type="OrthoDB" id="793940at2"/>
<proteinExistence type="predicted"/>